<gene>
    <name evidence="7" type="ORF">A3H09_02105</name>
</gene>
<name>A0A1F5SUK5_9BACT</name>
<dbReference type="GO" id="GO:0004222">
    <property type="term" value="F:metalloendopeptidase activity"/>
    <property type="evidence" value="ECO:0007669"/>
    <property type="project" value="InterPro"/>
</dbReference>
<dbReference type="SUPFAM" id="SSF55486">
    <property type="entry name" value="Metalloproteases ('zincins'), catalytic domain"/>
    <property type="match status" value="1"/>
</dbReference>
<keyword evidence="5" id="KW-1133">Transmembrane helix</keyword>
<proteinExistence type="predicted"/>
<dbReference type="Pfam" id="PF00413">
    <property type="entry name" value="Peptidase_M10"/>
    <property type="match status" value="1"/>
</dbReference>
<dbReference type="GO" id="GO:0006508">
    <property type="term" value="P:proteolysis"/>
    <property type="evidence" value="ECO:0007669"/>
    <property type="project" value="UniProtKB-KW"/>
</dbReference>
<keyword evidence="3" id="KW-0378">Hydrolase</keyword>
<evidence type="ECO:0000256" key="4">
    <source>
        <dbReference type="ARBA" id="ARBA00022833"/>
    </source>
</evidence>
<keyword evidence="4" id="KW-0862">Zinc</keyword>
<comment type="caution">
    <text evidence="7">The sequence shown here is derived from an EMBL/GenBank/DDBJ whole genome shotgun (WGS) entry which is preliminary data.</text>
</comment>
<evidence type="ECO:0000256" key="3">
    <source>
        <dbReference type="ARBA" id="ARBA00022801"/>
    </source>
</evidence>
<protein>
    <recommendedName>
        <fullName evidence="6">Peptidase M10 metallopeptidase domain-containing protein</fullName>
    </recommendedName>
</protein>
<sequence>MKVFYKMAYYPLLAVLVIGLVFYFEDDLNSAWQNLQRNISPCGQSLAYAVGDVDARFGLNQDELQDSVNQAALIWSQGLGKPLFNYSENASLKINLIYDSRQDSTDKLKNLGIDISQDKASYEALRTKHQAFSNTHDNQKIELDNMIDYYNQESANYEAEVGAANRRGGARPDEFAILEQERKNLNELAASIKLKQEAINKTVADLNALANVINRLIYELNLNGSRYNTIGAAATGEFQEGVYQSDAAGQRINIYQFDNRQMLIRVLAHELGHALGLEHLDNPEAIMYRLNESGNDQITADDLAELKKVCKIK</sequence>
<reference evidence="7 8" key="1">
    <citation type="journal article" date="2016" name="Nat. Commun.">
        <title>Thousands of microbial genomes shed light on interconnected biogeochemical processes in an aquifer system.</title>
        <authorList>
            <person name="Anantharaman K."/>
            <person name="Brown C.T."/>
            <person name="Hug L.A."/>
            <person name="Sharon I."/>
            <person name="Castelle C.J."/>
            <person name="Probst A.J."/>
            <person name="Thomas B.C."/>
            <person name="Singh A."/>
            <person name="Wilkins M.J."/>
            <person name="Karaoz U."/>
            <person name="Brodie E.L."/>
            <person name="Williams K.H."/>
            <person name="Hubbard S.S."/>
            <person name="Banfield J.F."/>
        </authorList>
    </citation>
    <scope>NUCLEOTIDE SEQUENCE [LARGE SCALE GENOMIC DNA]</scope>
</reference>
<dbReference type="GO" id="GO:0031012">
    <property type="term" value="C:extracellular matrix"/>
    <property type="evidence" value="ECO:0007669"/>
    <property type="project" value="InterPro"/>
</dbReference>
<feature type="domain" description="Peptidase M10 metallopeptidase" evidence="6">
    <location>
        <begin position="155"/>
        <end position="308"/>
    </location>
</feature>
<dbReference type="InterPro" id="IPR024079">
    <property type="entry name" value="MetalloPept_cat_dom_sf"/>
</dbReference>
<keyword evidence="1" id="KW-0645">Protease</keyword>
<dbReference type="InterPro" id="IPR001818">
    <property type="entry name" value="Pept_M10_metallopeptidase"/>
</dbReference>
<dbReference type="AlphaFoldDB" id="A0A1F5SUK5"/>
<dbReference type="GO" id="GO:0008270">
    <property type="term" value="F:zinc ion binding"/>
    <property type="evidence" value="ECO:0007669"/>
    <property type="project" value="InterPro"/>
</dbReference>
<evidence type="ECO:0000256" key="5">
    <source>
        <dbReference type="SAM" id="Phobius"/>
    </source>
</evidence>
<keyword evidence="2" id="KW-0479">Metal-binding</keyword>
<accession>A0A1F5SUK5</accession>
<feature type="transmembrane region" description="Helical" evidence="5">
    <location>
        <begin position="7"/>
        <end position="24"/>
    </location>
</feature>
<dbReference type="Proteomes" id="UP000176915">
    <property type="component" value="Unassembled WGS sequence"/>
</dbReference>
<evidence type="ECO:0000256" key="2">
    <source>
        <dbReference type="ARBA" id="ARBA00022723"/>
    </source>
</evidence>
<keyword evidence="5" id="KW-0812">Transmembrane</keyword>
<keyword evidence="5" id="KW-0472">Membrane</keyword>
<dbReference type="EMBL" id="MFFY01000052">
    <property type="protein sequence ID" value="OGF30418.1"/>
    <property type="molecule type" value="Genomic_DNA"/>
</dbReference>
<evidence type="ECO:0000313" key="8">
    <source>
        <dbReference type="Proteomes" id="UP000176915"/>
    </source>
</evidence>
<organism evidence="7 8">
    <name type="scientific">Candidatus Falkowbacteria bacterium RIFCSPLOWO2_12_FULL_45_13</name>
    <dbReference type="NCBI Taxonomy" id="1797991"/>
    <lineage>
        <taxon>Bacteria</taxon>
        <taxon>Candidatus Falkowiibacteriota</taxon>
    </lineage>
</organism>
<dbReference type="Gene3D" id="3.40.390.10">
    <property type="entry name" value="Collagenase (Catalytic Domain)"/>
    <property type="match status" value="1"/>
</dbReference>
<evidence type="ECO:0000313" key="7">
    <source>
        <dbReference type="EMBL" id="OGF30418.1"/>
    </source>
</evidence>
<evidence type="ECO:0000259" key="6">
    <source>
        <dbReference type="Pfam" id="PF00413"/>
    </source>
</evidence>
<evidence type="ECO:0000256" key="1">
    <source>
        <dbReference type="ARBA" id="ARBA00022670"/>
    </source>
</evidence>